<dbReference type="RefSeq" id="WP_259133046.1">
    <property type="nucleotide sequence ID" value="NZ_JANUCS010000001.1"/>
</dbReference>
<dbReference type="EMBL" id="QZAB01000343">
    <property type="protein sequence ID" value="RQD85096.1"/>
    <property type="molecule type" value="Genomic_DNA"/>
</dbReference>
<evidence type="ECO:0000313" key="1">
    <source>
        <dbReference type="EMBL" id="RQD85096.1"/>
    </source>
</evidence>
<reference evidence="1 2" key="1">
    <citation type="submission" date="2018-08" db="EMBL/GenBank/DDBJ databases">
        <title>The metabolism and importance of syntrophic acetate oxidation coupled to methane or sulfide production in haloalkaline environments.</title>
        <authorList>
            <person name="Timmers P.H.A."/>
            <person name="Vavourakis C.D."/>
            <person name="Sorokin D.Y."/>
            <person name="Sinninghe Damste J.S."/>
            <person name="Muyzer G."/>
            <person name="Stams A.J.M."/>
            <person name="Plugge C.M."/>
        </authorList>
    </citation>
    <scope>NUCLEOTIDE SEQUENCE [LARGE SCALE GENOMIC DNA]</scope>
    <source>
        <strain evidence="1">MSAO_Arc3</strain>
    </source>
</reference>
<dbReference type="AlphaFoldDB" id="A0A3R7VTC0"/>
<dbReference type="Pfam" id="PF09920">
    <property type="entry name" value="DUF2150"/>
    <property type="match status" value="1"/>
</dbReference>
<evidence type="ECO:0000313" key="2">
    <source>
        <dbReference type="Proteomes" id="UP000284763"/>
    </source>
</evidence>
<organism evidence="1 2">
    <name type="scientific">Methanosalsum natronophilum</name>
    <dbReference type="NCBI Taxonomy" id="768733"/>
    <lineage>
        <taxon>Archaea</taxon>
        <taxon>Methanobacteriati</taxon>
        <taxon>Methanobacteriota</taxon>
        <taxon>Stenosarchaea group</taxon>
        <taxon>Methanomicrobia</taxon>
        <taxon>Methanosarcinales</taxon>
        <taxon>Methanosarcinaceae</taxon>
        <taxon>Methanosalsum</taxon>
    </lineage>
</organism>
<protein>
    <submittedName>
        <fullName evidence="1">DUF2150 family protein</fullName>
    </submittedName>
</protein>
<accession>A0A3R7VTC0</accession>
<name>A0A3R7VTC0_9EURY</name>
<dbReference type="PIRSF" id="PIRSF022079">
    <property type="entry name" value="UCP022079"/>
    <property type="match status" value="1"/>
</dbReference>
<comment type="caution">
    <text evidence="1">The sequence shown here is derived from an EMBL/GenBank/DDBJ whole genome shotgun (WGS) entry which is preliminary data.</text>
</comment>
<sequence length="208" mass="23375">MIEGQTYQEFYTKKRWNNWLEKIKETDLNLDQNEEDSSELKDVGLLVVNMQDDVILACLKLIAKYDQEQVSQEDANKILAEIRDIVLNEIEPISEDVDLLLDSIQSSLVGALVSCEWYINNAYEEDCDIKSLLNSAIEAEKEENIEDALAYIAEIGACVLNGSTLPDSFIEDIEYGLVAEWIDGIDSIAAAMVGSDSYKEDDGDYDPV</sequence>
<dbReference type="Proteomes" id="UP000284763">
    <property type="component" value="Unassembled WGS sequence"/>
</dbReference>
<dbReference type="InterPro" id="IPR014518">
    <property type="entry name" value="UCP022079"/>
</dbReference>
<proteinExistence type="predicted"/>
<gene>
    <name evidence="1" type="ORF">D5R95_05480</name>
</gene>